<dbReference type="InterPro" id="IPR001387">
    <property type="entry name" value="Cro/C1-type_HTH"/>
</dbReference>
<dbReference type="Pfam" id="PF13443">
    <property type="entry name" value="HTH_26"/>
    <property type="match status" value="1"/>
</dbReference>
<dbReference type="Proteomes" id="UP000056209">
    <property type="component" value="Unassembled WGS sequence"/>
</dbReference>
<dbReference type="PROSITE" id="PS50943">
    <property type="entry name" value="HTH_CROC1"/>
    <property type="match status" value="1"/>
</dbReference>
<feature type="domain" description="HTH cro/C1-type" evidence="1">
    <location>
        <begin position="25"/>
        <end position="65"/>
    </location>
</feature>
<dbReference type="InterPro" id="IPR010982">
    <property type="entry name" value="Lambda_DNA-bd_dom_sf"/>
</dbReference>
<protein>
    <recommendedName>
        <fullName evidence="1">HTH cro/C1-type domain-containing protein</fullName>
    </recommendedName>
</protein>
<accession>A0A100HNG8</accession>
<gene>
    <name evidence="2" type="ORF">DEIGR_400109</name>
</gene>
<sequence>MKVLSPENLVAKRLGAKYAKRAPAARAARINRKTLIGLEQGDIKEPSHRVLSGLARAYKCSIDDFFTEVAESTPAA</sequence>
<name>A0A100HNG8_9DEIO</name>
<dbReference type="RefSeq" id="WP_058980189.1">
    <property type="nucleotide sequence ID" value="NZ_BCMS01000006.1"/>
</dbReference>
<keyword evidence="3" id="KW-1185">Reference proteome</keyword>
<reference evidence="3" key="1">
    <citation type="submission" date="2015-11" db="EMBL/GenBank/DDBJ databases">
        <title>Draft Genome Sequence of the Radioresistant Bacterium Deinococcus grandis, Isolated from Freshwater Fish in Japan.</title>
        <authorList>
            <person name="Satoh K."/>
            <person name="Onodera T."/>
            <person name="Omoso K."/>
            <person name="Takeda-Yano K."/>
            <person name="Katayama T."/>
            <person name="Oono Y."/>
            <person name="Narumi I."/>
        </authorList>
    </citation>
    <scope>NUCLEOTIDE SEQUENCE [LARGE SCALE GENOMIC DNA]</scope>
    <source>
        <strain evidence="3">ATCC 43672</strain>
    </source>
</reference>
<dbReference type="EMBL" id="BCMS01000006">
    <property type="protein sequence ID" value="GAQ23976.1"/>
    <property type="molecule type" value="Genomic_DNA"/>
</dbReference>
<organism evidence="2 3">
    <name type="scientific">Deinococcus grandis</name>
    <dbReference type="NCBI Taxonomy" id="57498"/>
    <lineage>
        <taxon>Bacteria</taxon>
        <taxon>Thermotogati</taxon>
        <taxon>Deinococcota</taxon>
        <taxon>Deinococci</taxon>
        <taxon>Deinococcales</taxon>
        <taxon>Deinococcaceae</taxon>
        <taxon>Deinococcus</taxon>
    </lineage>
</organism>
<evidence type="ECO:0000313" key="3">
    <source>
        <dbReference type="Proteomes" id="UP000056209"/>
    </source>
</evidence>
<comment type="caution">
    <text evidence="2">The sequence shown here is derived from an EMBL/GenBank/DDBJ whole genome shotgun (WGS) entry which is preliminary data.</text>
</comment>
<dbReference type="SUPFAM" id="SSF47413">
    <property type="entry name" value="lambda repressor-like DNA-binding domains"/>
    <property type="match status" value="1"/>
</dbReference>
<proteinExistence type="predicted"/>
<dbReference type="GO" id="GO:0003677">
    <property type="term" value="F:DNA binding"/>
    <property type="evidence" value="ECO:0007669"/>
    <property type="project" value="InterPro"/>
</dbReference>
<evidence type="ECO:0000259" key="1">
    <source>
        <dbReference type="PROSITE" id="PS50943"/>
    </source>
</evidence>
<dbReference type="AlphaFoldDB" id="A0A100HNG8"/>
<dbReference type="Gene3D" id="1.10.260.40">
    <property type="entry name" value="lambda repressor-like DNA-binding domains"/>
    <property type="match status" value="1"/>
</dbReference>
<evidence type="ECO:0000313" key="2">
    <source>
        <dbReference type="EMBL" id="GAQ23976.1"/>
    </source>
</evidence>